<dbReference type="CDD" id="cd04301">
    <property type="entry name" value="NAT_SF"/>
    <property type="match status" value="1"/>
</dbReference>
<dbReference type="InterPro" id="IPR050680">
    <property type="entry name" value="YpeA/RimI_acetyltransf"/>
</dbReference>
<protein>
    <submittedName>
        <fullName evidence="4">GNAT family N-acetyltransferase</fullName>
    </submittedName>
</protein>
<keyword evidence="2" id="KW-0012">Acyltransferase</keyword>
<dbReference type="SUPFAM" id="SSF55729">
    <property type="entry name" value="Acyl-CoA N-acyltransferases (Nat)"/>
    <property type="match status" value="1"/>
</dbReference>
<evidence type="ECO:0000259" key="3">
    <source>
        <dbReference type="PROSITE" id="PS51186"/>
    </source>
</evidence>
<dbReference type="Pfam" id="PF00583">
    <property type="entry name" value="Acetyltransf_1"/>
    <property type="match status" value="1"/>
</dbReference>
<keyword evidence="5" id="KW-1185">Reference proteome</keyword>
<dbReference type="InterPro" id="IPR016181">
    <property type="entry name" value="Acyl_CoA_acyltransferase"/>
</dbReference>
<dbReference type="GO" id="GO:0016747">
    <property type="term" value="F:acyltransferase activity, transferring groups other than amino-acyl groups"/>
    <property type="evidence" value="ECO:0007669"/>
    <property type="project" value="InterPro"/>
</dbReference>
<dbReference type="AlphaFoldDB" id="A0A328U825"/>
<dbReference type="Proteomes" id="UP000249260">
    <property type="component" value="Unassembled WGS sequence"/>
</dbReference>
<gene>
    <name evidence="4" type="ORF">DL346_01010</name>
</gene>
<reference evidence="4 5" key="1">
    <citation type="submission" date="2018-06" db="EMBL/GenBank/DDBJ databases">
        <title>Paenibacillus montanisoli sp. nov., isolated from mountain area soil.</title>
        <authorList>
            <person name="Wu M."/>
        </authorList>
    </citation>
    <scope>NUCLEOTIDE SEQUENCE [LARGE SCALE GENOMIC DNA]</scope>
    <source>
        <strain evidence="4 5">RA17</strain>
    </source>
</reference>
<feature type="domain" description="N-acetyltransferase" evidence="3">
    <location>
        <begin position="8"/>
        <end position="155"/>
    </location>
</feature>
<proteinExistence type="predicted"/>
<name>A0A328U825_9BACL</name>
<comment type="caution">
    <text evidence="4">The sequence shown here is derived from an EMBL/GenBank/DDBJ whole genome shotgun (WGS) entry which is preliminary data.</text>
</comment>
<keyword evidence="1 4" id="KW-0808">Transferase</keyword>
<sequence>MREESGMLMIRARIARTDDDEIIRLIKKELIPLSYSASPRDAQTIRELPKRLSDGTSLVYSRTKRSIPLGFIHYYLRGDTLLYDMLVVHPQHRDKKIGTRLLAKAEEEAKAKGCRIGRLFVDLGNPRAQRLYTRLGFQTIRYIHEVRCYEMIKWL</sequence>
<dbReference type="Gene3D" id="3.40.630.30">
    <property type="match status" value="1"/>
</dbReference>
<organism evidence="4 5">
    <name type="scientific">Paenibacillus montanisoli</name>
    <dbReference type="NCBI Taxonomy" id="2081970"/>
    <lineage>
        <taxon>Bacteria</taxon>
        <taxon>Bacillati</taxon>
        <taxon>Bacillota</taxon>
        <taxon>Bacilli</taxon>
        <taxon>Bacillales</taxon>
        <taxon>Paenibacillaceae</taxon>
        <taxon>Paenibacillus</taxon>
    </lineage>
</organism>
<accession>A0A328U825</accession>
<dbReference type="PROSITE" id="PS51186">
    <property type="entry name" value="GNAT"/>
    <property type="match status" value="1"/>
</dbReference>
<evidence type="ECO:0000313" key="4">
    <source>
        <dbReference type="EMBL" id="RAP77115.1"/>
    </source>
</evidence>
<dbReference type="OrthoDB" id="2638380at2"/>
<evidence type="ECO:0000313" key="5">
    <source>
        <dbReference type="Proteomes" id="UP000249260"/>
    </source>
</evidence>
<evidence type="ECO:0000256" key="1">
    <source>
        <dbReference type="ARBA" id="ARBA00022679"/>
    </source>
</evidence>
<dbReference type="InterPro" id="IPR000182">
    <property type="entry name" value="GNAT_dom"/>
</dbReference>
<dbReference type="PANTHER" id="PTHR43420">
    <property type="entry name" value="ACETYLTRANSFERASE"/>
    <property type="match status" value="1"/>
</dbReference>
<dbReference type="EMBL" id="QLUW01000001">
    <property type="protein sequence ID" value="RAP77115.1"/>
    <property type="molecule type" value="Genomic_DNA"/>
</dbReference>
<evidence type="ECO:0000256" key="2">
    <source>
        <dbReference type="ARBA" id="ARBA00023315"/>
    </source>
</evidence>